<gene>
    <name evidence="2" type="ORF">MYCIT1_LOCUS28010</name>
</gene>
<dbReference type="EMBL" id="CAVNYO010000423">
    <property type="protein sequence ID" value="CAK5278584.1"/>
    <property type="molecule type" value="Genomic_DNA"/>
</dbReference>
<proteinExistence type="predicted"/>
<evidence type="ECO:0000256" key="1">
    <source>
        <dbReference type="SAM" id="MobiDB-lite"/>
    </source>
</evidence>
<reference evidence="2" key="1">
    <citation type="submission" date="2023-11" db="EMBL/GenBank/DDBJ databases">
        <authorList>
            <person name="De Vega J J."/>
            <person name="De Vega J J."/>
        </authorList>
    </citation>
    <scope>NUCLEOTIDE SEQUENCE</scope>
</reference>
<dbReference type="Proteomes" id="UP001295794">
    <property type="component" value="Unassembled WGS sequence"/>
</dbReference>
<name>A0AAD2HPC0_9AGAR</name>
<accession>A0AAD2HPC0</accession>
<protein>
    <submittedName>
        <fullName evidence="2">Uncharacterized protein</fullName>
    </submittedName>
</protein>
<feature type="region of interest" description="Disordered" evidence="1">
    <location>
        <begin position="1"/>
        <end position="21"/>
    </location>
</feature>
<evidence type="ECO:0000313" key="2">
    <source>
        <dbReference type="EMBL" id="CAK5278584.1"/>
    </source>
</evidence>
<keyword evidence="3" id="KW-1185">Reference proteome</keyword>
<organism evidence="2 3">
    <name type="scientific">Mycena citricolor</name>
    <dbReference type="NCBI Taxonomy" id="2018698"/>
    <lineage>
        <taxon>Eukaryota</taxon>
        <taxon>Fungi</taxon>
        <taxon>Dikarya</taxon>
        <taxon>Basidiomycota</taxon>
        <taxon>Agaricomycotina</taxon>
        <taxon>Agaricomycetes</taxon>
        <taxon>Agaricomycetidae</taxon>
        <taxon>Agaricales</taxon>
        <taxon>Marasmiineae</taxon>
        <taxon>Mycenaceae</taxon>
        <taxon>Mycena</taxon>
    </lineage>
</organism>
<comment type="caution">
    <text evidence="2">The sequence shown here is derived from an EMBL/GenBank/DDBJ whole genome shotgun (WGS) entry which is preliminary data.</text>
</comment>
<sequence>PNAHIPPRGTSPDNGRTHSNPFGFGVGVGGILAPRGISQDISLIDCVRADRHQILVRSDERVIMSRHPGRARHVRKEGLRGETTHRKPHRGRYHQYRVLHFSQYAVLHKTYESRALAFDADEICFDSEQGNCVSNVVRGEAVASKGNRYPAVVEEAGIVNLTLHTQLTNTLTENLARNIIDRTHGAFARIDSAPGGNETAKGALRTAHQYFRELGQAHCVN</sequence>
<feature type="non-terminal residue" evidence="2">
    <location>
        <position position="221"/>
    </location>
</feature>
<dbReference type="AlphaFoldDB" id="A0AAD2HPC0"/>
<feature type="compositionally biased region" description="Polar residues" evidence="1">
    <location>
        <begin position="11"/>
        <end position="20"/>
    </location>
</feature>
<evidence type="ECO:0000313" key="3">
    <source>
        <dbReference type="Proteomes" id="UP001295794"/>
    </source>
</evidence>